<gene>
    <name evidence="2" type="ORF">DERP_000529</name>
</gene>
<feature type="transmembrane region" description="Helical" evidence="1">
    <location>
        <begin position="14"/>
        <end position="29"/>
    </location>
</feature>
<keyword evidence="1" id="KW-1133">Transmembrane helix</keyword>
<evidence type="ECO:0000256" key="1">
    <source>
        <dbReference type="SAM" id="Phobius"/>
    </source>
</evidence>
<proteinExistence type="predicted"/>
<protein>
    <submittedName>
        <fullName evidence="2">Uncharacterized protein</fullName>
    </submittedName>
</protein>
<keyword evidence="1" id="KW-0472">Membrane</keyword>
<sequence>MQSNGKSSIFSKEFSFNIYLLFNAVIAYFKRKYKNSKYRDMNLMQIVMTEFDSNSFMKSDLKNINKENHQYWIIEKIGHFSFIVSKNQNDRDICRRKIFS</sequence>
<evidence type="ECO:0000313" key="2">
    <source>
        <dbReference type="EMBL" id="KAH9416033.1"/>
    </source>
</evidence>
<name>A0ABQ8J0E4_DERPT</name>
<reference evidence="2 3" key="2">
    <citation type="journal article" date="2022" name="Mol. Biol. Evol.">
        <title>Comparative Genomics Reveals Insights into the Divergent Evolution of Astigmatic Mites and Household Pest Adaptations.</title>
        <authorList>
            <person name="Xiong Q."/>
            <person name="Wan A.T."/>
            <person name="Liu X."/>
            <person name="Fung C.S."/>
            <person name="Xiao X."/>
            <person name="Malainual N."/>
            <person name="Hou J."/>
            <person name="Wang L."/>
            <person name="Wang M."/>
            <person name="Yang K.Y."/>
            <person name="Cui Y."/>
            <person name="Leung E.L."/>
            <person name="Nong W."/>
            <person name="Shin S.K."/>
            <person name="Au S.W."/>
            <person name="Jeong K.Y."/>
            <person name="Chew F.T."/>
            <person name="Hui J.H."/>
            <person name="Leung T.F."/>
            <person name="Tungtrongchitr A."/>
            <person name="Zhong N."/>
            <person name="Liu Z."/>
            <person name="Tsui S.K."/>
        </authorList>
    </citation>
    <scope>NUCLEOTIDE SEQUENCE [LARGE SCALE GENOMIC DNA]</scope>
    <source>
        <strain evidence="2">Derp</strain>
    </source>
</reference>
<keyword evidence="1" id="KW-0812">Transmembrane</keyword>
<comment type="caution">
    <text evidence="2">The sequence shown here is derived from an EMBL/GenBank/DDBJ whole genome shotgun (WGS) entry which is preliminary data.</text>
</comment>
<keyword evidence="3" id="KW-1185">Reference proteome</keyword>
<evidence type="ECO:0000313" key="3">
    <source>
        <dbReference type="Proteomes" id="UP000887458"/>
    </source>
</evidence>
<dbReference type="EMBL" id="NJHN03000095">
    <property type="protein sequence ID" value="KAH9416033.1"/>
    <property type="molecule type" value="Genomic_DNA"/>
</dbReference>
<reference evidence="2 3" key="1">
    <citation type="journal article" date="2018" name="J. Allergy Clin. Immunol.">
        <title>High-quality assembly of Dermatophagoides pteronyssinus genome and transcriptome reveals a wide range of novel allergens.</title>
        <authorList>
            <person name="Liu X.Y."/>
            <person name="Yang K.Y."/>
            <person name="Wang M.Q."/>
            <person name="Kwok J.S."/>
            <person name="Zeng X."/>
            <person name="Yang Z."/>
            <person name="Xiao X.J."/>
            <person name="Lau C.P."/>
            <person name="Li Y."/>
            <person name="Huang Z.M."/>
            <person name="Ba J.G."/>
            <person name="Yim A.K."/>
            <person name="Ouyang C.Y."/>
            <person name="Ngai S.M."/>
            <person name="Chan T.F."/>
            <person name="Leung E.L."/>
            <person name="Liu L."/>
            <person name="Liu Z.G."/>
            <person name="Tsui S.K."/>
        </authorList>
    </citation>
    <scope>NUCLEOTIDE SEQUENCE [LARGE SCALE GENOMIC DNA]</scope>
    <source>
        <strain evidence="2">Derp</strain>
    </source>
</reference>
<accession>A0ABQ8J0E4</accession>
<organism evidence="2 3">
    <name type="scientific">Dermatophagoides pteronyssinus</name>
    <name type="common">European house dust mite</name>
    <dbReference type="NCBI Taxonomy" id="6956"/>
    <lineage>
        <taxon>Eukaryota</taxon>
        <taxon>Metazoa</taxon>
        <taxon>Ecdysozoa</taxon>
        <taxon>Arthropoda</taxon>
        <taxon>Chelicerata</taxon>
        <taxon>Arachnida</taxon>
        <taxon>Acari</taxon>
        <taxon>Acariformes</taxon>
        <taxon>Sarcoptiformes</taxon>
        <taxon>Astigmata</taxon>
        <taxon>Psoroptidia</taxon>
        <taxon>Analgoidea</taxon>
        <taxon>Pyroglyphidae</taxon>
        <taxon>Dermatophagoidinae</taxon>
        <taxon>Dermatophagoides</taxon>
    </lineage>
</organism>
<dbReference type="Proteomes" id="UP000887458">
    <property type="component" value="Unassembled WGS sequence"/>
</dbReference>